<protein>
    <submittedName>
        <fullName evidence="2">Uncharacterized protein</fullName>
    </submittedName>
</protein>
<gene>
    <name evidence="2" type="ORF">GTP77_11370</name>
</gene>
<keyword evidence="1" id="KW-0472">Membrane</keyword>
<reference evidence="2 3" key="1">
    <citation type="submission" date="2019-12" db="EMBL/GenBank/DDBJ databases">
        <title>Novel species isolated from a subtropical stream in China.</title>
        <authorList>
            <person name="Lu H."/>
        </authorList>
    </citation>
    <scope>NUCLEOTIDE SEQUENCE [LARGE SCALE GENOMIC DNA]</scope>
    <source>
        <strain evidence="2 3">FT127W</strain>
    </source>
</reference>
<organism evidence="2 3">
    <name type="scientific">Pseudoduganella aquatica</name>
    <dbReference type="NCBI Taxonomy" id="2660641"/>
    <lineage>
        <taxon>Bacteria</taxon>
        <taxon>Pseudomonadati</taxon>
        <taxon>Pseudomonadota</taxon>
        <taxon>Betaproteobacteria</taxon>
        <taxon>Burkholderiales</taxon>
        <taxon>Oxalobacteraceae</taxon>
        <taxon>Telluria group</taxon>
        <taxon>Pseudoduganella</taxon>
    </lineage>
</organism>
<evidence type="ECO:0000313" key="2">
    <source>
        <dbReference type="EMBL" id="MYN07935.1"/>
    </source>
</evidence>
<keyword evidence="1" id="KW-0812">Transmembrane</keyword>
<name>A0A7X4HB56_9BURK</name>
<dbReference type="RefSeq" id="WP_161072277.1">
    <property type="nucleotide sequence ID" value="NZ_WWCU01000010.1"/>
</dbReference>
<feature type="transmembrane region" description="Helical" evidence="1">
    <location>
        <begin position="98"/>
        <end position="120"/>
    </location>
</feature>
<comment type="caution">
    <text evidence="2">The sequence shown here is derived from an EMBL/GenBank/DDBJ whole genome shotgun (WGS) entry which is preliminary data.</text>
</comment>
<proteinExistence type="predicted"/>
<accession>A0A7X4HB56</accession>
<dbReference type="EMBL" id="WWCU01000010">
    <property type="protein sequence ID" value="MYN07935.1"/>
    <property type="molecule type" value="Genomic_DNA"/>
</dbReference>
<keyword evidence="1" id="KW-1133">Transmembrane helix</keyword>
<feature type="transmembrane region" description="Helical" evidence="1">
    <location>
        <begin position="64"/>
        <end position="86"/>
    </location>
</feature>
<evidence type="ECO:0000256" key="1">
    <source>
        <dbReference type="SAM" id="Phobius"/>
    </source>
</evidence>
<sequence length="152" mass="16268">MSIAFSRRLALIFGILLPLAELVRRSGQLGSAAVIPHLLDDFLLGGSLLYAAALCRRDPRRGRLYLAAAWGAACGMGYNSFMWQLLTLDQPDPAPISSAAVAAVKGIGLLLCLAALLGCLREPDAAPHRQKKARYGSGLNLISLRRIEETGL</sequence>
<evidence type="ECO:0000313" key="3">
    <source>
        <dbReference type="Proteomes" id="UP000450676"/>
    </source>
</evidence>
<keyword evidence="3" id="KW-1185">Reference proteome</keyword>
<dbReference type="Proteomes" id="UP000450676">
    <property type="component" value="Unassembled WGS sequence"/>
</dbReference>
<dbReference type="AlphaFoldDB" id="A0A7X4HB56"/>